<reference evidence="7" key="1">
    <citation type="journal article" date="2019" name="bioRxiv">
        <title>The Genome of the Zebra Mussel, Dreissena polymorpha: A Resource for Invasive Species Research.</title>
        <authorList>
            <person name="McCartney M.A."/>
            <person name="Auch B."/>
            <person name="Kono T."/>
            <person name="Mallez S."/>
            <person name="Zhang Y."/>
            <person name="Obille A."/>
            <person name="Becker A."/>
            <person name="Abrahante J.E."/>
            <person name="Garbe J."/>
            <person name="Badalamenti J.P."/>
            <person name="Herman A."/>
            <person name="Mangelson H."/>
            <person name="Liachko I."/>
            <person name="Sullivan S."/>
            <person name="Sone E.D."/>
            <person name="Koren S."/>
            <person name="Silverstein K.A.T."/>
            <person name="Beckman K.B."/>
            <person name="Gohl D.M."/>
        </authorList>
    </citation>
    <scope>NUCLEOTIDE SEQUENCE</scope>
    <source>
        <strain evidence="7">Duluth1</strain>
        <tissue evidence="7">Whole animal</tissue>
    </source>
</reference>
<dbReference type="GO" id="GO:0016020">
    <property type="term" value="C:membrane"/>
    <property type="evidence" value="ECO:0007669"/>
    <property type="project" value="UniProtKB-SubCell"/>
</dbReference>
<comment type="subcellular location">
    <subcellularLocation>
        <location evidence="1">Membrane</location>
        <topology evidence="1">Multi-pass membrane protein</topology>
    </subcellularLocation>
</comment>
<dbReference type="PANTHER" id="PTHR31746:SF3">
    <property type="entry name" value="TRANSMEMBRANE PROTEIN 229B"/>
    <property type="match status" value="1"/>
</dbReference>
<feature type="transmembrane region" description="Helical" evidence="6">
    <location>
        <begin position="51"/>
        <end position="71"/>
    </location>
</feature>
<evidence type="ECO:0000256" key="2">
    <source>
        <dbReference type="ARBA" id="ARBA00006371"/>
    </source>
</evidence>
<dbReference type="InterPro" id="IPR010540">
    <property type="entry name" value="CmpB_TMEM229"/>
</dbReference>
<sequence>MEENSLLIGPLSVFWRWYIYALHGYATEIIFTAGWEFVFNLNWKLMGNTSIWIMPIYGISGLVCEQIYIACKSRGMPLILRGFVYLAWTYIWEFSSGFVLKQFDLCPWDYSHYEGDFMGLITLEYAPLWYLLGLMLDLIVLPLTRQLYWGPTHDDFNVLKKQD</sequence>
<reference evidence="7" key="2">
    <citation type="submission" date="2020-11" db="EMBL/GenBank/DDBJ databases">
        <authorList>
            <person name="McCartney M.A."/>
            <person name="Auch B."/>
            <person name="Kono T."/>
            <person name="Mallez S."/>
            <person name="Becker A."/>
            <person name="Gohl D.M."/>
            <person name="Silverstein K.A.T."/>
            <person name="Koren S."/>
            <person name="Bechman K.B."/>
            <person name="Herman A."/>
            <person name="Abrahante J.E."/>
            <person name="Garbe J."/>
        </authorList>
    </citation>
    <scope>NUCLEOTIDE SEQUENCE</scope>
    <source>
        <strain evidence="7">Duluth1</strain>
        <tissue evidence="7">Whole animal</tissue>
    </source>
</reference>
<accession>A0A9D4QXB7</accession>
<keyword evidence="3 6" id="KW-0812">Transmembrane</keyword>
<keyword evidence="5 6" id="KW-0472">Membrane</keyword>
<evidence type="ECO:0000313" key="8">
    <source>
        <dbReference type="Proteomes" id="UP000828390"/>
    </source>
</evidence>
<dbReference type="OrthoDB" id="5946847at2759"/>
<feature type="transmembrane region" description="Helical" evidence="6">
    <location>
        <begin position="17"/>
        <end position="39"/>
    </location>
</feature>
<evidence type="ECO:0000256" key="3">
    <source>
        <dbReference type="ARBA" id="ARBA00022692"/>
    </source>
</evidence>
<dbReference type="AlphaFoldDB" id="A0A9D4QXB7"/>
<evidence type="ECO:0000256" key="5">
    <source>
        <dbReference type="ARBA" id="ARBA00023136"/>
    </source>
</evidence>
<evidence type="ECO:0000256" key="6">
    <source>
        <dbReference type="SAM" id="Phobius"/>
    </source>
</evidence>
<name>A0A9D4QXB7_DREPO</name>
<comment type="similarity">
    <text evidence="2">Belongs to the TMEM229 family.</text>
</comment>
<evidence type="ECO:0008006" key="9">
    <source>
        <dbReference type="Google" id="ProtNLM"/>
    </source>
</evidence>
<dbReference type="PANTHER" id="PTHR31746">
    <property type="entry name" value="TRANSMEMBRANE PROTEIN 229 FAMILY MEMBER"/>
    <property type="match status" value="1"/>
</dbReference>
<keyword evidence="4 6" id="KW-1133">Transmembrane helix</keyword>
<feature type="transmembrane region" description="Helical" evidence="6">
    <location>
        <begin position="120"/>
        <end position="141"/>
    </location>
</feature>
<feature type="transmembrane region" description="Helical" evidence="6">
    <location>
        <begin position="78"/>
        <end position="100"/>
    </location>
</feature>
<dbReference type="EMBL" id="JAIWYP010000003">
    <property type="protein sequence ID" value="KAH3846388.1"/>
    <property type="molecule type" value="Genomic_DNA"/>
</dbReference>
<protein>
    <recommendedName>
        <fullName evidence="9">Transmembrane protein 229B</fullName>
    </recommendedName>
</protein>
<evidence type="ECO:0000313" key="7">
    <source>
        <dbReference type="EMBL" id="KAH3846388.1"/>
    </source>
</evidence>
<keyword evidence="8" id="KW-1185">Reference proteome</keyword>
<evidence type="ECO:0000256" key="1">
    <source>
        <dbReference type="ARBA" id="ARBA00004141"/>
    </source>
</evidence>
<evidence type="ECO:0000256" key="4">
    <source>
        <dbReference type="ARBA" id="ARBA00022989"/>
    </source>
</evidence>
<organism evidence="7 8">
    <name type="scientific">Dreissena polymorpha</name>
    <name type="common">Zebra mussel</name>
    <name type="synonym">Mytilus polymorpha</name>
    <dbReference type="NCBI Taxonomy" id="45954"/>
    <lineage>
        <taxon>Eukaryota</taxon>
        <taxon>Metazoa</taxon>
        <taxon>Spiralia</taxon>
        <taxon>Lophotrochozoa</taxon>
        <taxon>Mollusca</taxon>
        <taxon>Bivalvia</taxon>
        <taxon>Autobranchia</taxon>
        <taxon>Heteroconchia</taxon>
        <taxon>Euheterodonta</taxon>
        <taxon>Imparidentia</taxon>
        <taxon>Neoheterodontei</taxon>
        <taxon>Myida</taxon>
        <taxon>Dreissenoidea</taxon>
        <taxon>Dreissenidae</taxon>
        <taxon>Dreissena</taxon>
    </lineage>
</organism>
<gene>
    <name evidence="7" type="ORF">DPMN_088689</name>
</gene>
<comment type="caution">
    <text evidence="7">The sequence shown here is derived from an EMBL/GenBank/DDBJ whole genome shotgun (WGS) entry which is preliminary data.</text>
</comment>
<proteinExistence type="inferred from homology"/>
<dbReference type="Pfam" id="PF06541">
    <property type="entry name" value="ABC_trans_CmpB"/>
    <property type="match status" value="1"/>
</dbReference>
<dbReference type="Proteomes" id="UP000828390">
    <property type="component" value="Unassembled WGS sequence"/>
</dbReference>